<feature type="domain" description="Methyltransferase type 11" evidence="4">
    <location>
        <begin position="111"/>
        <end position="207"/>
    </location>
</feature>
<dbReference type="Pfam" id="PF08241">
    <property type="entry name" value="Methyltransf_11"/>
    <property type="match status" value="1"/>
</dbReference>
<dbReference type="PANTHER" id="PTHR44942:SF4">
    <property type="entry name" value="METHYLTRANSFERASE TYPE 11 DOMAIN-CONTAINING PROTEIN"/>
    <property type="match status" value="1"/>
</dbReference>
<dbReference type="PANTHER" id="PTHR44942">
    <property type="entry name" value="METHYLTRANSF_11 DOMAIN-CONTAINING PROTEIN"/>
    <property type="match status" value="1"/>
</dbReference>
<evidence type="ECO:0000256" key="1">
    <source>
        <dbReference type="ARBA" id="ARBA00008361"/>
    </source>
</evidence>
<dbReference type="InterPro" id="IPR029063">
    <property type="entry name" value="SAM-dependent_MTases_sf"/>
</dbReference>
<keyword evidence="2" id="KW-0489">Methyltransferase</keyword>
<dbReference type="SUPFAM" id="SSF53335">
    <property type="entry name" value="S-adenosyl-L-methionine-dependent methyltransferases"/>
    <property type="match status" value="1"/>
</dbReference>
<dbReference type="InterPro" id="IPR051052">
    <property type="entry name" value="Diverse_substrate_MTase"/>
</dbReference>
<dbReference type="CDD" id="cd02440">
    <property type="entry name" value="AdoMet_MTases"/>
    <property type="match status" value="1"/>
</dbReference>
<organism evidence="5 6">
    <name type="scientific">Cryptococcus decagattii</name>
    <dbReference type="NCBI Taxonomy" id="1859122"/>
    <lineage>
        <taxon>Eukaryota</taxon>
        <taxon>Fungi</taxon>
        <taxon>Dikarya</taxon>
        <taxon>Basidiomycota</taxon>
        <taxon>Agaricomycotina</taxon>
        <taxon>Tremellomycetes</taxon>
        <taxon>Tremellales</taxon>
        <taxon>Cryptococcaceae</taxon>
        <taxon>Cryptococcus</taxon>
        <taxon>Cryptococcus gattii species complex</taxon>
    </lineage>
</organism>
<protein>
    <recommendedName>
        <fullName evidence="4">Methyltransferase type 11 domain-containing protein</fullName>
    </recommendedName>
</protein>
<dbReference type="InterPro" id="IPR013216">
    <property type="entry name" value="Methyltransf_11"/>
</dbReference>
<evidence type="ECO:0000313" key="6">
    <source>
        <dbReference type="Proteomes" id="UP001432216"/>
    </source>
</evidence>
<dbReference type="EMBL" id="CP143818">
    <property type="protein sequence ID" value="WVO24892.1"/>
    <property type="molecule type" value="Genomic_DNA"/>
</dbReference>
<keyword evidence="3" id="KW-0808">Transferase</keyword>
<comment type="similarity">
    <text evidence="1">Belongs to the methyltransferase superfamily.</text>
</comment>
<dbReference type="RefSeq" id="XP_064724131.1">
    <property type="nucleotide sequence ID" value="XM_064868059.1"/>
</dbReference>
<keyword evidence="6" id="KW-1185">Reference proteome</keyword>
<evidence type="ECO:0000259" key="4">
    <source>
        <dbReference type="Pfam" id="PF08241"/>
    </source>
</evidence>
<proteinExistence type="inferred from homology"/>
<sequence>MVDGSYCFLAHTNPRTIYSLLHLPSIPPYIVLSSTMLLLKTSTKPIITTTLSCSKRSITMKSFADSSFDVDRYLSCRPSYPQEVYDIILAYHFNFSPSRSGPYKGGNTRFLDLGCGPGFVASTLAPHFEHTLGLDPSKKMVDIGLQPVRGEKVEYRVGNAEDLDSAGVGVGDQGVDLVVAGQAAHWFDHSKVWPQLTKHVRPGGTVAYLGYAELFFPSHPHLTHFFTSFSSSPPPNGIGPYWSQPGRGIVEGLLDRVPFPVMPTLRRGHGEGEVEVGAEMERIVGRRPVFINEAKLESSSDTPQGYEKGWARETAMRIRHTPISPFLMRQHWTLAQLDAYLRTFSATHEYWRMNPQDQAKEKAKAKIKAKVGDVEGDVVDRFMAVIKEAFEKEGAVDKDGNGSFDVAWPLVLMMIKKNL</sequence>
<name>A0ABZ2B266_9TREE</name>
<gene>
    <name evidence="5" type="ORF">IAS62_006272</name>
</gene>
<evidence type="ECO:0000256" key="3">
    <source>
        <dbReference type="ARBA" id="ARBA00022679"/>
    </source>
</evidence>
<dbReference type="GeneID" id="89993040"/>
<evidence type="ECO:0000313" key="5">
    <source>
        <dbReference type="EMBL" id="WVO24892.1"/>
    </source>
</evidence>
<accession>A0ABZ2B266</accession>
<reference evidence="5 6" key="1">
    <citation type="submission" date="2024-01" db="EMBL/GenBank/DDBJ databases">
        <title>Comparative genomics of Cryptococcus and Kwoniella reveals pathogenesis evolution and contrasting modes of karyotype evolution via chromosome fusion or intercentromeric recombination.</title>
        <authorList>
            <person name="Coelho M.A."/>
            <person name="David-Palma M."/>
            <person name="Shea T."/>
            <person name="Bowers K."/>
            <person name="McGinley-Smith S."/>
            <person name="Mohammad A.W."/>
            <person name="Gnirke A."/>
            <person name="Yurkov A.M."/>
            <person name="Nowrousian M."/>
            <person name="Sun S."/>
            <person name="Cuomo C.A."/>
            <person name="Heitman J."/>
        </authorList>
    </citation>
    <scope>NUCLEOTIDE SEQUENCE [LARGE SCALE GENOMIC DNA]</scope>
    <source>
        <strain evidence="5 6">7685027</strain>
    </source>
</reference>
<evidence type="ECO:0000256" key="2">
    <source>
        <dbReference type="ARBA" id="ARBA00022603"/>
    </source>
</evidence>
<dbReference type="Proteomes" id="UP001432216">
    <property type="component" value="Chromosome 13"/>
</dbReference>
<dbReference type="Gene3D" id="3.40.50.150">
    <property type="entry name" value="Vaccinia Virus protein VP39"/>
    <property type="match status" value="1"/>
</dbReference>